<evidence type="ECO:0000313" key="2">
    <source>
        <dbReference type="EMBL" id="OAA65874.1"/>
    </source>
</evidence>
<dbReference type="GO" id="GO:0016301">
    <property type="term" value="F:kinase activity"/>
    <property type="evidence" value="ECO:0007669"/>
    <property type="project" value="UniProtKB-KW"/>
</dbReference>
<dbReference type="InterPro" id="IPR002575">
    <property type="entry name" value="Aminoglycoside_PTrfase"/>
</dbReference>
<sequence length="278" mass="31911">MDPEPYDPEEPENERQLAWQPFCAVTLLLPSTVVKWGGKIRPLEEAAMRLVQKHAPSIPIPELQRSSYSRSKEGRVVYGELFMSYIPGKTLNVAWAGFDDAIKTRICQEIWDMVATIRTIPRPAYLAGPSGDGDQPCQYCTADGSPSRDPLLGDNNDVTPCFLDDQTLRDRIYARYVAHNGLSYRDSAQYLPDKLPRSDKAVFTHGDIGPRNIMVDDEGRILAFLDWESSGWFPDYWEFLQMMKPCQEPEREWKHWMARTKPEPWDIAAIQKAQRVLF</sequence>
<dbReference type="Gene3D" id="3.90.1200.10">
    <property type="match status" value="1"/>
</dbReference>
<dbReference type="PANTHER" id="PTHR21310">
    <property type="entry name" value="AMINOGLYCOSIDE PHOSPHOTRANSFERASE-RELATED-RELATED"/>
    <property type="match status" value="1"/>
</dbReference>
<dbReference type="AlphaFoldDB" id="A0A167Y5N6"/>
<proteinExistence type="predicted"/>
<dbReference type="InterPro" id="IPR051678">
    <property type="entry name" value="AGP_Transferase"/>
</dbReference>
<comment type="caution">
    <text evidence="2">The sequence shown here is derived from an EMBL/GenBank/DDBJ whole genome shotgun (WGS) entry which is preliminary data.</text>
</comment>
<keyword evidence="2" id="KW-0808">Transferase</keyword>
<keyword evidence="3" id="KW-1185">Reference proteome</keyword>
<reference evidence="2 3" key="1">
    <citation type="journal article" date="2016" name="Genome Biol. Evol.">
        <title>Divergent and convergent evolution of fungal pathogenicity.</title>
        <authorList>
            <person name="Shang Y."/>
            <person name="Xiao G."/>
            <person name="Zheng P."/>
            <person name="Cen K."/>
            <person name="Zhan S."/>
            <person name="Wang C."/>
        </authorList>
    </citation>
    <scope>NUCLEOTIDE SEQUENCE [LARGE SCALE GENOMIC DNA]</scope>
    <source>
        <strain evidence="2 3">RCEF 264</strain>
    </source>
</reference>
<dbReference type="STRING" id="1081102.A0A167Y5N6"/>
<name>A0A167Y5N6_9HYPO</name>
<protein>
    <submittedName>
        <fullName evidence="2">Protein kinase domain protein</fullName>
    </submittedName>
</protein>
<feature type="domain" description="Aminoglycoside phosphotransferase" evidence="1">
    <location>
        <begin position="44"/>
        <end position="234"/>
    </location>
</feature>
<keyword evidence="2" id="KW-0418">Kinase</keyword>
<accession>A0A167Y5N6</accession>
<dbReference type="OrthoDB" id="5404599at2759"/>
<dbReference type="PANTHER" id="PTHR21310:SF15">
    <property type="entry name" value="AMINOGLYCOSIDE PHOSPHOTRANSFERASE DOMAIN-CONTAINING PROTEIN"/>
    <property type="match status" value="1"/>
</dbReference>
<dbReference type="Proteomes" id="UP000076874">
    <property type="component" value="Unassembled WGS sequence"/>
</dbReference>
<dbReference type="InterPro" id="IPR011009">
    <property type="entry name" value="Kinase-like_dom_sf"/>
</dbReference>
<dbReference type="EMBL" id="AZHD01000003">
    <property type="protein sequence ID" value="OAA65874.1"/>
    <property type="molecule type" value="Genomic_DNA"/>
</dbReference>
<dbReference type="Pfam" id="PF01636">
    <property type="entry name" value="APH"/>
    <property type="match status" value="1"/>
</dbReference>
<dbReference type="SUPFAM" id="SSF56112">
    <property type="entry name" value="Protein kinase-like (PK-like)"/>
    <property type="match status" value="1"/>
</dbReference>
<evidence type="ECO:0000313" key="3">
    <source>
        <dbReference type="Proteomes" id="UP000076874"/>
    </source>
</evidence>
<organism evidence="2 3">
    <name type="scientific">Niveomyces insectorum RCEF 264</name>
    <dbReference type="NCBI Taxonomy" id="1081102"/>
    <lineage>
        <taxon>Eukaryota</taxon>
        <taxon>Fungi</taxon>
        <taxon>Dikarya</taxon>
        <taxon>Ascomycota</taxon>
        <taxon>Pezizomycotina</taxon>
        <taxon>Sordariomycetes</taxon>
        <taxon>Hypocreomycetidae</taxon>
        <taxon>Hypocreales</taxon>
        <taxon>Cordycipitaceae</taxon>
        <taxon>Niveomyces</taxon>
    </lineage>
</organism>
<gene>
    <name evidence="2" type="ORF">SPI_02661</name>
</gene>
<evidence type="ECO:0000259" key="1">
    <source>
        <dbReference type="Pfam" id="PF01636"/>
    </source>
</evidence>